<evidence type="ECO:0000256" key="1">
    <source>
        <dbReference type="ARBA" id="ARBA00004571"/>
    </source>
</evidence>
<protein>
    <recommendedName>
        <fullName evidence="16">TonB-dependent receptor</fullName>
    </recommendedName>
</protein>
<evidence type="ECO:0000256" key="8">
    <source>
        <dbReference type="ARBA" id="ARBA00023170"/>
    </source>
</evidence>
<proteinExistence type="inferred from homology"/>
<keyword evidence="3" id="KW-1134">Transmembrane beta strand</keyword>
<comment type="similarity">
    <text evidence="10">Belongs to the TonB-dependent receptor family.</text>
</comment>
<evidence type="ECO:0000259" key="13">
    <source>
        <dbReference type="Pfam" id="PF07715"/>
    </source>
</evidence>
<dbReference type="Gene3D" id="2.170.130.10">
    <property type="entry name" value="TonB-dependent receptor, plug domain"/>
    <property type="match status" value="1"/>
</dbReference>
<dbReference type="InterPro" id="IPR000531">
    <property type="entry name" value="Beta-barrel_TonB"/>
</dbReference>
<evidence type="ECO:0000256" key="10">
    <source>
        <dbReference type="RuleBase" id="RU003357"/>
    </source>
</evidence>
<reference evidence="14 15" key="1">
    <citation type="submission" date="2020-08" db="EMBL/GenBank/DDBJ databases">
        <title>Genomic Encyclopedia of Type Strains, Phase IV (KMG-IV): sequencing the most valuable type-strain genomes for metagenomic binning, comparative biology and taxonomic classification.</title>
        <authorList>
            <person name="Goeker M."/>
        </authorList>
    </citation>
    <scope>NUCLEOTIDE SEQUENCE [LARGE SCALE GENOMIC DNA]</scope>
    <source>
        <strain evidence="14 15">DSM 24448</strain>
    </source>
</reference>
<keyword evidence="9" id="KW-0998">Cell outer membrane</keyword>
<evidence type="ECO:0000256" key="5">
    <source>
        <dbReference type="ARBA" id="ARBA00022729"/>
    </source>
</evidence>
<evidence type="ECO:0000313" key="15">
    <source>
        <dbReference type="Proteomes" id="UP000548978"/>
    </source>
</evidence>
<keyword evidence="6 10" id="KW-0798">TonB box</keyword>
<feature type="chain" id="PRO_5031412477" description="TonB-dependent receptor" evidence="11">
    <location>
        <begin position="26"/>
        <end position="683"/>
    </location>
</feature>
<sequence>MTRKTLLITTTVAALAMAFAPQALAQDAQGDGSAGASATDQGILIFTPDFFADQNPNTALDMVQRVPGFSVSDGDGGRGFEGAVGNILINGARPASKNDSGSSVLSRTLVAQVERIELIRGGAPGIDMQGYSVVVNVILKNESSRQTVINANATFFDGGRDVYGGSYQFTARDGDRTWGFTLSDGIGMSDSNGIGPATRRAADGTLLRQEDFYNDAYGGGSGIRGNYAAPLLGGKVDLTARYGVNDFHSFEQLTGTGTFRESRFDNDGTSGEFGAVYTRPLGARLSMETRFIHEFSDFDSVSTYNADMGGGPEPEQRFQSTGEASETIARSLVRFERSEALTFEGGGEIAYNRLDTEQAFSVGGTPVVLPSASVVVEETRGELFGKSTWRVSPTLSLESGLRLESSTISQSGDTENEKSFFFAKPRVQLSWTPMADTQVRARFEREVGQLDFGDFAASAELDSQNVLGGNADLEPEDRWISEVTFERRFWGDGIVSIGLRHDEIGNVIDRIPLAGGLSAVGNIGDGTLDQLSVNIIIPTDKAGISGGQFRFRNDWNSTEVTDPTTGEKRPISGVRARQPVISFAQDITTWRVNWSVAWIPVLGQATYDPDQTFAWKGSDYFELAAEYKPTDSLSIRAQVNLWDNFDTERTVYAGRTPPRPIAFIERREIDPRTFFSVRLRKTF</sequence>
<evidence type="ECO:0000256" key="11">
    <source>
        <dbReference type="SAM" id="SignalP"/>
    </source>
</evidence>
<dbReference type="GO" id="GO:0009279">
    <property type="term" value="C:cell outer membrane"/>
    <property type="evidence" value="ECO:0007669"/>
    <property type="project" value="UniProtKB-SubCell"/>
</dbReference>
<dbReference type="EMBL" id="JACIJB010000010">
    <property type="protein sequence ID" value="MBB5661347.1"/>
    <property type="molecule type" value="Genomic_DNA"/>
</dbReference>
<evidence type="ECO:0000256" key="7">
    <source>
        <dbReference type="ARBA" id="ARBA00023136"/>
    </source>
</evidence>
<accession>A0A7W9A4L6</accession>
<keyword evidence="2" id="KW-0813">Transport</keyword>
<dbReference type="Proteomes" id="UP000548978">
    <property type="component" value="Unassembled WGS sequence"/>
</dbReference>
<evidence type="ECO:0000256" key="4">
    <source>
        <dbReference type="ARBA" id="ARBA00022692"/>
    </source>
</evidence>
<evidence type="ECO:0008006" key="16">
    <source>
        <dbReference type="Google" id="ProtNLM"/>
    </source>
</evidence>
<dbReference type="AlphaFoldDB" id="A0A7W9A4L6"/>
<comment type="subcellular location">
    <subcellularLocation>
        <location evidence="1">Cell outer membrane</location>
        <topology evidence="1">Multi-pass membrane protein</topology>
    </subcellularLocation>
</comment>
<evidence type="ECO:0000259" key="12">
    <source>
        <dbReference type="Pfam" id="PF00593"/>
    </source>
</evidence>
<feature type="domain" description="TonB-dependent receptor-like beta-barrel" evidence="12">
    <location>
        <begin position="159"/>
        <end position="640"/>
    </location>
</feature>
<dbReference type="GO" id="GO:0044718">
    <property type="term" value="P:siderophore transmembrane transport"/>
    <property type="evidence" value="ECO:0007669"/>
    <property type="project" value="TreeGrafter"/>
</dbReference>
<gene>
    <name evidence="14" type="ORF">FHS65_002108</name>
</gene>
<dbReference type="SUPFAM" id="SSF56935">
    <property type="entry name" value="Porins"/>
    <property type="match status" value="1"/>
</dbReference>
<evidence type="ECO:0000313" key="14">
    <source>
        <dbReference type="EMBL" id="MBB5661347.1"/>
    </source>
</evidence>
<evidence type="ECO:0000256" key="2">
    <source>
        <dbReference type="ARBA" id="ARBA00022448"/>
    </source>
</evidence>
<name>A0A7W9A4L6_9CAUL</name>
<organism evidence="14 15">
    <name type="scientific">Brevundimonas halotolerans</name>
    <dbReference type="NCBI Taxonomy" id="69670"/>
    <lineage>
        <taxon>Bacteria</taxon>
        <taxon>Pseudomonadati</taxon>
        <taxon>Pseudomonadota</taxon>
        <taxon>Alphaproteobacteria</taxon>
        <taxon>Caulobacterales</taxon>
        <taxon>Caulobacteraceae</taxon>
        <taxon>Brevundimonas</taxon>
    </lineage>
</organism>
<dbReference type="InterPro" id="IPR036942">
    <property type="entry name" value="Beta-barrel_TonB_sf"/>
</dbReference>
<dbReference type="InterPro" id="IPR037066">
    <property type="entry name" value="Plug_dom_sf"/>
</dbReference>
<dbReference type="Pfam" id="PF00593">
    <property type="entry name" value="TonB_dep_Rec_b-barrel"/>
    <property type="match status" value="1"/>
</dbReference>
<feature type="signal peptide" evidence="11">
    <location>
        <begin position="1"/>
        <end position="25"/>
    </location>
</feature>
<dbReference type="InterPro" id="IPR012910">
    <property type="entry name" value="Plug_dom"/>
</dbReference>
<dbReference type="OrthoDB" id="7622322at2"/>
<evidence type="ECO:0000256" key="6">
    <source>
        <dbReference type="ARBA" id="ARBA00023077"/>
    </source>
</evidence>
<keyword evidence="5 11" id="KW-0732">Signal</keyword>
<dbReference type="RefSeq" id="WP_123285754.1">
    <property type="nucleotide sequence ID" value="NZ_JACIJB010000010.1"/>
</dbReference>
<dbReference type="PANTHER" id="PTHR30069">
    <property type="entry name" value="TONB-DEPENDENT OUTER MEMBRANE RECEPTOR"/>
    <property type="match status" value="1"/>
</dbReference>
<feature type="domain" description="TonB-dependent receptor plug" evidence="13">
    <location>
        <begin position="39"/>
        <end position="123"/>
    </location>
</feature>
<evidence type="ECO:0000256" key="3">
    <source>
        <dbReference type="ARBA" id="ARBA00022452"/>
    </source>
</evidence>
<keyword evidence="7 10" id="KW-0472">Membrane</keyword>
<keyword evidence="4" id="KW-0812">Transmembrane</keyword>
<comment type="caution">
    <text evidence="14">The sequence shown here is derived from an EMBL/GenBank/DDBJ whole genome shotgun (WGS) entry which is preliminary data.</text>
</comment>
<dbReference type="Gene3D" id="2.40.170.20">
    <property type="entry name" value="TonB-dependent receptor, beta-barrel domain"/>
    <property type="match status" value="1"/>
</dbReference>
<dbReference type="InterPro" id="IPR039426">
    <property type="entry name" value="TonB-dep_rcpt-like"/>
</dbReference>
<keyword evidence="8" id="KW-0675">Receptor</keyword>
<dbReference type="GO" id="GO:0015344">
    <property type="term" value="F:siderophore uptake transmembrane transporter activity"/>
    <property type="evidence" value="ECO:0007669"/>
    <property type="project" value="TreeGrafter"/>
</dbReference>
<dbReference type="PANTHER" id="PTHR30069:SF29">
    <property type="entry name" value="HEMOGLOBIN AND HEMOGLOBIN-HAPTOGLOBIN-BINDING PROTEIN 1-RELATED"/>
    <property type="match status" value="1"/>
</dbReference>
<evidence type="ECO:0000256" key="9">
    <source>
        <dbReference type="ARBA" id="ARBA00023237"/>
    </source>
</evidence>
<dbReference type="Pfam" id="PF07715">
    <property type="entry name" value="Plug"/>
    <property type="match status" value="1"/>
</dbReference>
<keyword evidence="15" id="KW-1185">Reference proteome</keyword>